<feature type="domain" description="J" evidence="3">
    <location>
        <begin position="199"/>
        <end position="263"/>
    </location>
</feature>
<comment type="caution">
    <text evidence="4">The sequence shown here is derived from an EMBL/GenBank/DDBJ whole genome shotgun (WGS) entry which is preliminary data.</text>
</comment>
<dbReference type="PRINTS" id="PR00625">
    <property type="entry name" value="JDOMAIN"/>
</dbReference>
<feature type="compositionally biased region" description="Basic and acidic residues" evidence="1">
    <location>
        <begin position="357"/>
        <end position="375"/>
    </location>
</feature>
<dbReference type="Gene3D" id="1.10.287.110">
    <property type="entry name" value="DnaJ domain"/>
    <property type="match status" value="1"/>
</dbReference>
<proteinExistence type="predicted"/>
<dbReference type="InterPro" id="IPR021852">
    <property type="entry name" value="DUF3456"/>
</dbReference>
<feature type="region of interest" description="Disordered" evidence="1">
    <location>
        <begin position="332"/>
        <end position="375"/>
    </location>
</feature>
<evidence type="ECO:0000313" key="4">
    <source>
        <dbReference type="EMBL" id="GMI58328.1"/>
    </source>
</evidence>
<dbReference type="Pfam" id="PF11938">
    <property type="entry name" value="DUF3456"/>
    <property type="match status" value="1"/>
</dbReference>
<evidence type="ECO:0000313" key="5">
    <source>
        <dbReference type="Proteomes" id="UP001165060"/>
    </source>
</evidence>
<feature type="signal peptide" evidence="2">
    <location>
        <begin position="1"/>
        <end position="15"/>
    </location>
</feature>
<dbReference type="SUPFAM" id="SSF46565">
    <property type="entry name" value="Chaperone J-domain"/>
    <property type="match status" value="1"/>
</dbReference>
<evidence type="ECO:0000256" key="1">
    <source>
        <dbReference type="SAM" id="MobiDB-lite"/>
    </source>
</evidence>
<dbReference type="CDD" id="cd06257">
    <property type="entry name" value="DnaJ"/>
    <property type="match status" value="1"/>
</dbReference>
<dbReference type="Proteomes" id="UP001165060">
    <property type="component" value="Unassembled WGS sequence"/>
</dbReference>
<dbReference type="InterPro" id="IPR001623">
    <property type="entry name" value="DnaJ_domain"/>
</dbReference>
<dbReference type="InterPro" id="IPR050817">
    <property type="entry name" value="DjlA_DnaK_co-chaperone"/>
</dbReference>
<dbReference type="SMART" id="SM00271">
    <property type="entry name" value="DnaJ"/>
    <property type="match status" value="1"/>
</dbReference>
<keyword evidence="5" id="KW-1185">Reference proteome</keyword>
<organism evidence="4 5">
    <name type="scientific">Tetraparma gracilis</name>
    <dbReference type="NCBI Taxonomy" id="2962635"/>
    <lineage>
        <taxon>Eukaryota</taxon>
        <taxon>Sar</taxon>
        <taxon>Stramenopiles</taxon>
        <taxon>Ochrophyta</taxon>
        <taxon>Bolidophyceae</taxon>
        <taxon>Parmales</taxon>
        <taxon>Triparmaceae</taxon>
        <taxon>Tetraparma</taxon>
    </lineage>
</organism>
<dbReference type="EMBL" id="BRYB01006468">
    <property type="protein sequence ID" value="GMI58328.1"/>
    <property type="molecule type" value="Genomic_DNA"/>
</dbReference>
<evidence type="ECO:0000256" key="2">
    <source>
        <dbReference type="SAM" id="SignalP"/>
    </source>
</evidence>
<reference evidence="4 5" key="1">
    <citation type="journal article" date="2023" name="Commun. Biol.">
        <title>Genome analysis of Parmales, the sister group of diatoms, reveals the evolutionary specialization of diatoms from phago-mixotrophs to photoautotrophs.</title>
        <authorList>
            <person name="Ban H."/>
            <person name="Sato S."/>
            <person name="Yoshikawa S."/>
            <person name="Yamada K."/>
            <person name="Nakamura Y."/>
            <person name="Ichinomiya M."/>
            <person name="Sato N."/>
            <person name="Blanc-Mathieu R."/>
            <person name="Endo H."/>
            <person name="Kuwata A."/>
            <person name="Ogata H."/>
        </authorList>
    </citation>
    <scope>NUCLEOTIDE SEQUENCE [LARGE SCALE GENOMIC DNA]</scope>
</reference>
<sequence>MLLLLSSLPSSLARASLDPSDLDFSRAQGKDFFHAKCSACVSVVAELERNLELEPPRSNVDLRNTLRAPDARRKVVAYEVSELRGLEVLEQLCPGMDQFGIVREENGDVFFQRYNAKGAGTVKIEGSMTLGSDQFQEDRKRLQVWCDELVEEHEDVLLEAIRSAGLAKLARKQEELKIAKALREGRDVQRDDEIDEATKAYLKLGLDPIASPAEVRRSYRQLSRQLHPDKVGEDEEKLREFHEVSKAYELITGELLTPYGDLHRQICVETIQVCRDEAQAHHVQKYFPKTKGSKIPGMIETEAEIQSRLGNPTSHIDYEAAERRNAERKIMMDQWDAEEKKKVEKEARKEKRRRQKKAADKEKSAKRTLAELDEL</sequence>
<dbReference type="PANTHER" id="PTHR24074">
    <property type="entry name" value="CO-CHAPERONE PROTEIN DJLA"/>
    <property type="match status" value="1"/>
</dbReference>
<dbReference type="InterPro" id="IPR036869">
    <property type="entry name" value="J_dom_sf"/>
</dbReference>
<name>A0ABQ6NDR3_9STRA</name>
<keyword evidence="2" id="KW-0732">Signal</keyword>
<protein>
    <recommendedName>
        <fullName evidence="3">J domain-containing protein</fullName>
    </recommendedName>
</protein>
<feature type="chain" id="PRO_5046579262" description="J domain-containing protein" evidence="2">
    <location>
        <begin position="16"/>
        <end position="375"/>
    </location>
</feature>
<dbReference type="PROSITE" id="PS50076">
    <property type="entry name" value="DNAJ_2"/>
    <property type="match status" value="1"/>
</dbReference>
<accession>A0ABQ6NDR3</accession>
<gene>
    <name evidence="4" type="ORF">TeGR_g8950</name>
</gene>
<evidence type="ECO:0000259" key="3">
    <source>
        <dbReference type="PROSITE" id="PS50076"/>
    </source>
</evidence>
<dbReference type="Pfam" id="PF00226">
    <property type="entry name" value="DnaJ"/>
    <property type="match status" value="1"/>
</dbReference>
<feature type="compositionally biased region" description="Basic and acidic residues" evidence="1">
    <location>
        <begin position="332"/>
        <end position="349"/>
    </location>
</feature>